<dbReference type="EMBL" id="JABFAB010000004">
    <property type="protein sequence ID" value="MBA0645874.1"/>
    <property type="molecule type" value="Genomic_DNA"/>
</dbReference>
<dbReference type="PANTHER" id="PTHR35484">
    <property type="entry name" value="OUTER ENVELOPE PORE PROTEIN 37, CHLOROPLASTIC"/>
    <property type="match status" value="1"/>
</dbReference>
<evidence type="ECO:0008006" key="4">
    <source>
        <dbReference type="Google" id="ProtNLM"/>
    </source>
</evidence>
<dbReference type="InterPro" id="IPR038951">
    <property type="entry name" value="OEP37-like"/>
</dbReference>
<evidence type="ECO:0000313" key="3">
    <source>
        <dbReference type="Proteomes" id="UP000593573"/>
    </source>
</evidence>
<comment type="caution">
    <text evidence="2">The sequence shown here is derived from an EMBL/GenBank/DDBJ whole genome shotgun (WGS) entry which is preliminary data.</text>
</comment>
<keyword evidence="3" id="KW-1185">Reference proteome</keyword>
<name>A0A7J8U6K7_9ROSI</name>
<dbReference type="GO" id="GO:0006812">
    <property type="term" value="P:monoatomic cation transport"/>
    <property type="evidence" value="ECO:0007669"/>
    <property type="project" value="InterPro"/>
</dbReference>
<reference evidence="2 3" key="1">
    <citation type="journal article" date="2019" name="Genome Biol. Evol.">
        <title>Insights into the evolution of the New World diploid cottons (Gossypium, subgenus Houzingenia) based on genome sequencing.</title>
        <authorList>
            <person name="Grover C.E."/>
            <person name="Arick M.A. 2nd"/>
            <person name="Thrash A."/>
            <person name="Conover J.L."/>
            <person name="Sanders W.S."/>
            <person name="Peterson D.G."/>
            <person name="Frelichowski J.E."/>
            <person name="Scheffler J.A."/>
            <person name="Scheffler B.E."/>
            <person name="Wendel J.F."/>
        </authorList>
    </citation>
    <scope>NUCLEOTIDE SEQUENCE [LARGE SCALE GENOMIC DNA]</scope>
    <source>
        <strain evidence="2">57</strain>
        <tissue evidence="2">Leaf</tissue>
    </source>
</reference>
<protein>
    <recommendedName>
        <fullName evidence="4">Outer envelope pore protein 37, chloroplastic</fullName>
    </recommendedName>
</protein>
<dbReference type="GO" id="GO:0009707">
    <property type="term" value="C:chloroplast outer membrane"/>
    <property type="evidence" value="ECO:0007669"/>
    <property type="project" value="TreeGrafter"/>
</dbReference>
<gene>
    <name evidence="2" type="ORF">Goklo_013912</name>
</gene>
<feature type="region of interest" description="Disordered" evidence="1">
    <location>
        <begin position="1"/>
        <end position="41"/>
    </location>
</feature>
<organism evidence="2 3">
    <name type="scientific">Gossypium klotzschianum</name>
    <dbReference type="NCBI Taxonomy" id="34286"/>
    <lineage>
        <taxon>Eukaryota</taxon>
        <taxon>Viridiplantae</taxon>
        <taxon>Streptophyta</taxon>
        <taxon>Embryophyta</taxon>
        <taxon>Tracheophyta</taxon>
        <taxon>Spermatophyta</taxon>
        <taxon>Magnoliopsida</taxon>
        <taxon>eudicotyledons</taxon>
        <taxon>Gunneridae</taxon>
        <taxon>Pentapetalae</taxon>
        <taxon>rosids</taxon>
        <taxon>malvids</taxon>
        <taxon>Malvales</taxon>
        <taxon>Malvaceae</taxon>
        <taxon>Malvoideae</taxon>
        <taxon>Gossypium</taxon>
    </lineage>
</organism>
<dbReference type="PANTHER" id="PTHR35484:SF2">
    <property type="entry name" value="OUTER ENVELOPE PORE PROTEIN 37, CHLOROPLASTIC"/>
    <property type="match status" value="1"/>
</dbReference>
<proteinExistence type="predicted"/>
<sequence length="458" mass="51669">MLDASPRIPNYLVPPLLPPPPPSPLEPEPEPPPSSPPPTKPYQFLSSVSSLRVTSEFDSDSRVFFHKLSCKLFDNLAKLKLSFINNAKREITEPQLALSSKYLSIYYDPEEQNAIFQGYYNVGPTWHFKAAIDVKVGFSFPPTRGFGLVGVLVANRIFEYRALHLVIVFRAYEIDNGVSEDFAFIKWSSWSSYLSLEDLSEHPCVAQQGELAAIAKLADPSYAVEVSSPVPNVSLPKATFRFPIGEFSLEEREEDDVPRLSINGIVKGPILYGVGAACYMDEELKLRYSYKDGTMSFIPSISLPTNRASFAFKRRFSPSDKLSYWYNLDSNYWSVVYKHTYDKDLKFKAGYDSEVRLCWASLWVGDENGKAKTAPMKMKVQFMLQVPQDDIKSTVILFRVKKRFQFPSLINSSSGASTQDCISPSLLSQDSDSGSLNQDHFGKSCRTLRKQMTPSSYR</sequence>
<dbReference type="AlphaFoldDB" id="A0A7J8U6K7"/>
<evidence type="ECO:0000256" key="1">
    <source>
        <dbReference type="SAM" id="MobiDB-lite"/>
    </source>
</evidence>
<evidence type="ECO:0000313" key="2">
    <source>
        <dbReference type="EMBL" id="MBA0645874.1"/>
    </source>
</evidence>
<dbReference type="Proteomes" id="UP000593573">
    <property type="component" value="Unassembled WGS sequence"/>
</dbReference>
<feature type="compositionally biased region" description="Pro residues" evidence="1">
    <location>
        <begin position="15"/>
        <end position="40"/>
    </location>
</feature>
<accession>A0A7J8U6K7</accession>
<dbReference type="GO" id="GO:0005216">
    <property type="term" value="F:monoatomic ion channel activity"/>
    <property type="evidence" value="ECO:0007669"/>
    <property type="project" value="InterPro"/>
</dbReference>
<dbReference type="OrthoDB" id="2011802at2759"/>